<accession>A0A7H1C5D0</accession>
<dbReference type="InterPro" id="IPR038026">
    <property type="entry name" value="MtlR-like_sf"/>
</dbReference>
<dbReference type="Gene3D" id="1.20.120.330">
    <property type="entry name" value="Nucleotidyltransferases domain 2"/>
    <property type="match status" value="1"/>
</dbReference>
<dbReference type="PANTHER" id="PTHR37941:SF1">
    <property type="entry name" value="FUMARASE E-RELATED"/>
    <property type="match status" value="1"/>
</dbReference>
<evidence type="ECO:0000313" key="2">
    <source>
        <dbReference type="Proteomes" id="UP000576260"/>
    </source>
</evidence>
<dbReference type="EMBL" id="CP061280">
    <property type="protein sequence ID" value="QNS16185.1"/>
    <property type="molecule type" value="Genomic_DNA"/>
</dbReference>
<gene>
    <name evidence="1" type="ORF">ICJ55_02015</name>
</gene>
<reference evidence="1 2" key="1">
    <citation type="submission" date="2020-09" db="EMBL/GenBank/DDBJ databases">
        <title>Mannheimia bovis sp.nov., isolated from a cow.</title>
        <authorList>
            <person name="Li F."/>
        </authorList>
    </citation>
    <scope>NUCLEOTIDE SEQUENCE [LARGE SCALE GENOMIC DNA]</scope>
    <source>
        <strain evidence="1 2">ZY190616</strain>
    </source>
</reference>
<proteinExistence type="predicted"/>
<dbReference type="Pfam" id="PF05068">
    <property type="entry name" value="MtlR"/>
    <property type="match status" value="1"/>
</dbReference>
<dbReference type="Proteomes" id="UP000576260">
    <property type="component" value="Chromosome"/>
</dbReference>
<dbReference type="NCBIfam" id="NF008234">
    <property type="entry name" value="PRK11001.1"/>
    <property type="match status" value="1"/>
</dbReference>
<organism evidence="1 2">
    <name type="scientific">Mannheimia bovis</name>
    <dbReference type="NCBI Taxonomy" id="2770636"/>
    <lineage>
        <taxon>Bacteria</taxon>
        <taxon>Pseudomonadati</taxon>
        <taxon>Pseudomonadota</taxon>
        <taxon>Gammaproteobacteria</taxon>
        <taxon>Pasteurellales</taxon>
        <taxon>Pasteurellaceae</taxon>
        <taxon>Mannheimia</taxon>
    </lineage>
</organism>
<dbReference type="SUPFAM" id="SSF158668">
    <property type="entry name" value="MtlR-like"/>
    <property type="match status" value="1"/>
</dbReference>
<dbReference type="AlphaFoldDB" id="A0A7H1C5D0"/>
<dbReference type="PANTHER" id="PTHR37941">
    <property type="entry name" value="FUMARASE E-RELATED"/>
    <property type="match status" value="1"/>
</dbReference>
<keyword evidence="2" id="KW-1185">Reference proteome</keyword>
<evidence type="ECO:0000313" key="1">
    <source>
        <dbReference type="EMBL" id="QNS16185.1"/>
    </source>
</evidence>
<protein>
    <submittedName>
        <fullName evidence="1">MltR family transcriptional regulator</fullName>
    </submittedName>
</protein>
<sequence length="173" mass="19549">MDIVDYIDKLSEEASLQGFLATANQLFANGVEQLIERVFRKTDFALKSVVDSLFEHQGPLADLSVRLKVLLGLGVISPKVFEDISLFLEVKSHLSEEEEDFPFSHPAVVQFAKDLNHVDFFPINELLNVKATKGNKDSMLFQMQQMRLEKIVRSSLILAVTEIDEQLNVESPL</sequence>
<dbReference type="KEGG" id="mbos:ICJ55_02015"/>
<dbReference type="InterPro" id="IPR007761">
    <property type="entry name" value="MtlR-like"/>
</dbReference>
<name>A0A7H1C5D0_9PAST</name>